<feature type="transmembrane region" description="Helical" evidence="6">
    <location>
        <begin position="48"/>
        <end position="70"/>
    </location>
</feature>
<dbReference type="PANTHER" id="PTHR42893:SF46">
    <property type="entry name" value="PROTEIN DETOXIFICATION 44, CHLOROPLASTIC"/>
    <property type="match status" value="1"/>
</dbReference>
<dbReference type="InterPro" id="IPR044644">
    <property type="entry name" value="DinF-like"/>
</dbReference>
<evidence type="ECO:0000256" key="2">
    <source>
        <dbReference type="ARBA" id="ARBA00010199"/>
    </source>
</evidence>
<dbReference type="Pfam" id="PF01554">
    <property type="entry name" value="MatE"/>
    <property type="match status" value="2"/>
</dbReference>
<comment type="caution">
    <text evidence="7">The sequence shown here is derived from an EMBL/GenBank/DDBJ whole genome shotgun (WGS) entry which is preliminary data.</text>
</comment>
<feature type="transmembrane region" description="Helical" evidence="6">
    <location>
        <begin position="12"/>
        <end position="36"/>
    </location>
</feature>
<sequence>MNDNLPDTQSAWLRRVFHLAWPVILSNLSVPLVGMVDTAVMGRLPEAGFMAAVAVGAIIFSSVFWVFGFLRMGTTGFVAQASGKNSQPEVALAVLRALGMAVLLGALVILLQWPLGKLAFYLMGASEEVTGLARQYFFIRVWGAPFTFINYVLLGTLIGLQRMRAALLTQLALNISNMLLDLLFVLGLGMTVAGVALASVLGECLAAMTGLYLLRPVLRTAWGMAAGSACDLWEQVGDKTAIRTLFQVNADLFVRTLLLTSAFFFFTSQGAAFGTVVLAANAILLQMLQMIAYGLDGFAHAAEALVGSAYGGNDRRAWKQAIASSALLAFMMAAGISLLYWLAGSGIIRLLTDIQEVAQVAGEYLVWVVAAPLLAVWSYQLDGIFIGMTRTRDMRNTVALAVLVYVVLVWLTTPVWGNHALWACLLAFLSLRGVFLGVLLGRLFQTHNG</sequence>
<dbReference type="RefSeq" id="WP_324693039.1">
    <property type="nucleotide sequence ID" value="NZ_JAYMYJ010000021.1"/>
</dbReference>
<evidence type="ECO:0000256" key="5">
    <source>
        <dbReference type="ARBA" id="ARBA00023136"/>
    </source>
</evidence>
<dbReference type="CDD" id="cd13136">
    <property type="entry name" value="MATE_DinF_like"/>
    <property type="match status" value="1"/>
</dbReference>
<comment type="subcellular location">
    <subcellularLocation>
        <location evidence="1">Membrane</location>
        <topology evidence="1">Multi-pass membrane protein</topology>
    </subcellularLocation>
</comment>
<evidence type="ECO:0000256" key="1">
    <source>
        <dbReference type="ARBA" id="ARBA00004141"/>
    </source>
</evidence>
<keyword evidence="3 6" id="KW-0812">Transmembrane</keyword>
<dbReference type="PANTHER" id="PTHR42893">
    <property type="entry name" value="PROTEIN DETOXIFICATION 44, CHLOROPLASTIC-RELATED"/>
    <property type="match status" value="1"/>
</dbReference>
<dbReference type="InterPro" id="IPR002528">
    <property type="entry name" value="MATE_fam"/>
</dbReference>
<evidence type="ECO:0000313" key="7">
    <source>
        <dbReference type="EMBL" id="MEB4589833.1"/>
    </source>
</evidence>
<dbReference type="Proteomes" id="UP001308005">
    <property type="component" value="Unassembled WGS sequence"/>
</dbReference>
<evidence type="ECO:0000256" key="6">
    <source>
        <dbReference type="SAM" id="Phobius"/>
    </source>
</evidence>
<dbReference type="NCBIfam" id="TIGR00797">
    <property type="entry name" value="matE"/>
    <property type="match status" value="1"/>
</dbReference>
<protein>
    <submittedName>
        <fullName evidence="7">MATE family efflux transporter</fullName>
    </submittedName>
</protein>
<evidence type="ECO:0000256" key="4">
    <source>
        <dbReference type="ARBA" id="ARBA00022989"/>
    </source>
</evidence>
<evidence type="ECO:0000256" key="3">
    <source>
        <dbReference type="ARBA" id="ARBA00022692"/>
    </source>
</evidence>
<name>A0ABU6CUT7_9GAMM</name>
<reference evidence="7 8" key="2">
    <citation type="submission" date="2024-01" db="EMBL/GenBank/DDBJ databases">
        <authorList>
            <person name="Xie X."/>
        </authorList>
    </citation>
    <scope>NUCLEOTIDE SEQUENCE [LARGE SCALE GENOMIC DNA]</scope>
    <source>
        <strain evidence="7">SCUT-1</strain>
    </source>
</reference>
<keyword evidence="8" id="KW-1185">Reference proteome</keyword>
<evidence type="ECO:0000313" key="8">
    <source>
        <dbReference type="Proteomes" id="UP001308005"/>
    </source>
</evidence>
<organism evidence="7 8">
    <name type="scientific">Candidatus Thiothrix phosphatis</name>
    <dbReference type="NCBI Taxonomy" id="3112415"/>
    <lineage>
        <taxon>Bacteria</taxon>
        <taxon>Pseudomonadati</taxon>
        <taxon>Pseudomonadota</taxon>
        <taxon>Gammaproteobacteria</taxon>
        <taxon>Thiotrichales</taxon>
        <taxon>Thiotrichaceae</taxon>
        <taxon>Thiothrix</taxon>
    </lineage>
</organism>
<gene>
    <name evidence="7" type="ORF">VSS37_02475</name>
</gene>
<proteinExistence type="inferred from homology"/>
<feature type="transmembrane region" description="Helical" evidence="6">
    <location>
        <begin position="397"/>
        <end position="413"/>
    </location>
</feature>
<dbReference type="EMBL" id="JAYMYJ010000021">
    <property type="protein sequence ID" value="MEB4589833.1"/>
    <property type="molecule type" value="Genomic_DNA"/>
</dbReference>
<keyword evidence="5 6" id="KW-0472">Membrane</keyword>
<feature type="transmembrane region" description="Helical" evidence="6">
    <location>
        <begin position="135"/>
        <end position="153"/>
    </location>
</feature>
<feature type="transmembrane region" description="Helical" evidence="6">
    <location>
        <begin position="322"/>
        <end position="344"/>
    </location>
</feature>
<feature type="transmembrane region" description="Helical" evidence="6">
    <location>
        <begin position="419"/>
        <end position="444"/>
    </location>
</feature>
<keyword evidence="4 6" id="KW-1133">Transmembrane helix</keyword>
<feature type="transmembrane region" description="Helical" evidence="6">
    <location>
        <begin position="262"/>
        <end position="284"/>
    </location>
</feature>
<reference evidence="8" key="1">
    <citation type="submission" date="2023-07" db="EMBL/GenBank/DDBJ databases">
        <title>The carbon used by Thiothrix.</title>
        <authorList>
            <person name="Chen L."/>
        </authorList>
    </citation>
    <scope>NUCLEOTIDE SEQUENCE [LARGE SCALE GENOMIC DNA]</scope>
</reference>
<comment type="similarity">
    <text evidence="2">Belongs to the multi antimicrobial extrusion (MATE) (TC 2.A.66.1) family.</text>
</comment>
<feature type="transmembrane region" description="Helical" evidence="6">
    <location>
        <begin position="364"/>
        <end position="385"/>
    </location>
</feature>
<feature type="transmembrane region" description="Helical" evidence="6">
    <location>
        <begin position="90"/>
        <end position="115"/>
    </location>
</feature>
<accession>A0ABU6CUT7</accession>